<name>A0AAQ3P2B3_VIGMU</name>
<dbReference type="EMBL" id="CP144699">
    <property type="protein sequence ID" value="WVZ20430.1"/>
    <property type="molecule type" value="Genomic_DNA"/>
</dbReference>
<accession>A0AAQ3P2B3</accession>
<feature type="compositionally biased region" description="Basic and acidic residues" evidence="2">
    <location>
        <begin position="174"/>
        <end position="186"/>
    </location>
</feature>
<keyword evidence="3" id="KW-1133">Transmembrane helix</keyword>
<feature type="transmembrane region" description="Helical" evidence="3">
    <location>
        <begin position="24"/>
        <end position="45"/>
    </location>
</feature>
<feature type="compositionally biased region" description="Polar residues" evidence="2">
    <location>
        <begin position="561"/>
        <end position="571"/>
    </location>
</feature>
<keyword evidence="6" id="KW-1185">Reference proteome</keyword>
<evidence type="ECO:0000259" key="4">
    <source>
        <dbReference type="PROSITE" id="PS50089"/>
    </source>
</evidence>
<feature type="compositionally biased region" description="Pro residues" evidence="2">
    <location>
        <begin position="161"/>
        <end position="171"/>
    </location>
</feature>
<feature type="compositionally biased region" description="Low complexity" evidence="2">
    <location>
        <begin position="540"/>
        <end position="556"/>
    </location>
</feature>
<feature type="compositionally biased region" description="Basic and acidic residues" evidence="2">
    <location>
        <begin position="526"/>
        <end position="538"/>
    </location>
</feature>
<feature type="transmembrane region" description="Helical" evidence="3">
    <location>
        <begin position="298"/>
        <end position="316"/>
    </location>
</feature>
<protein>
    <recommendedName>
        <fullName evidence="4">RING-type domain-containing protein</fullName>
    </recommendedName>
</protein>
<feature type="domain" description="RING-type" evidence="4">
    <location>
        <begin position="96"/>
        <end position="138"/>
    </location>
</feature>
<dbReference type="GO" id="GO:0010020">
    <property type="term" value="P:chloroplast fission"/>
    <property type="evidence" value="ECO:0007669"/>
    <property type="project" value="InterPro"/>
</dbReference>
<dbReference type="GO" id="GO:0009706">
    <property type="term" value="C:chloroplast inner membrane"/>
    <property type="evidence" value="ECO:0007669"/>
    <property type="project" value="TreeGrafter"/>
</dbReference>
<keyword evidence="3" id="KW-0472">Membrane</keyword>
<evidence type="ECO:0000313" key="6">
    <source>
        <dbReference type="Proteomes" id="UP001374535"/>
    </source>
</evidence>
<keyword evidence="1" id="KW-0862">Zinc</keyword>
<keyword evidence="1" id="KW-0479">Metal-binding</keyword>
<organism evidence="5 6">
    <name type="scientific">Vigna mungo</name>
    <name type="common">Black gram</name>
    <name type="synonym">Phaseolus mungo</name>
    <dbReference type="NCBI Taxonomy" id="3915"/>
    <lineage>
        <taxon>Eukaryota</taxon>
        <taxon>Viridiplantae</taxon>
        <taxon>Streptophyta</taxon>
        <taxon>Embryophyta</taxon>
        <taxon>Tracheophyta</taxon>
        <taxon>Spermatophyta</taxon>
        <taxon>Magnoliopsida</taxon>
        <taxon>eudicotyledons</taxon>
        <taxon>Gunneridae</taxon>
        <taxon>Pentapetalae</taxon>
        <taxon>rosids</taxon>
        <taxon>fabids</taxon>
        <taxon>Fabales</taxon>
        <taxon>Fabaceae</taxon>
        <taxon>Papilionoideae</taxon>
        <taxon>50 kb inversion clade</taxon>
        <taxon>NPAAA clade</taxon>
        <taxon>indigoferoid/millettioid clade</taxon>
        <taxon>Phaseoleae</taxon>
        <taxon>Vigna</taxon>
    </lineage>
</organism>
<dbReference type="Gene3D" id="3.30.40.10">
    <property type="entry name" value="Zinc/RING finger domain, C3HC4 (zinc finger)"/>
    <property type="match status" value="1"/>
</dbReference>
<dbReference type="SMART" id="SM00184">
    <property type="entry name" value="RING"/>
    <property type="match status" value="1"/>
</dbReference>
<dbReference type="SUPFAM" id="SSF57850">
    <property type="entry name" value="RING/U-box"/>
    <property type="match status" value="1"/>
</dbReference>
<dbReference type="InterPro" id="IPR001841">
    <property type="entry name" value="Znf_RING"/>
</dbReference>
<evidence type="ECO:0000256" key="2">
    <source>
        <dbReference type="SAM" id="MobiDB-lite"/>
    </source>
</evidence>
<keyword evidence="1" id="KW-0863">Zinc-finger</keyword>
<feature type="region of interest" description="Disordered" evidence="2">
    <location>
        <begin position="153"/>
        <end position="186"/>
    </location>
</feature>
<keyword evidence="3" id="KW-0812">Transmembrane</keyword>
<sequence length="571" mass="63636">MTRPFRYLGERNSSNDSAVVDSDFVVILAALLCALICVLGLVAVARCGCLRRLRFSSAPTPQHPPAAANKGVKKKVLRSLPKLTATAESAGKFADCAICLSEFAAGDEIRVLPQCGHGFHVSCIDAWLRSHSSCPSCRQILVVTRCDKCGGIPAPSSSSSAPPPPPPPPPQSESEARFKVREDNGNRLKIGEEDREREWKVNAAIELPPTQLRMASVWTLQFRSLSLRPCSFTSGTSNNSIITTRNRIVIRNGISKWRSRTQQLKHDSINSVSKFYHQLVNSVTIPSFLLNRSGGNNFPIWVCVALVVLIGALRVVSRKKERPGSVADLVRRGQLKSDRRGISRPLKYEDPFNNPFVKVGKSNSTVEMCGKVYRLAPVTLTEEQQATHQRRRSRAYQWKRPTIFLREGDSVPPDVDPDTVRWIPANHPFATTATDLDEDLAQNNVYQKHGVPFRIQAEHEALQKKLEALQNDQKLNKLVIDPINAKEFERPFNSQARLNEQAEKSTEQKINKLVIDPISAKEFERPFNSHARLNDQAEKSSVNDQVSDSDSPNIDSDPNHFESTSSEDPTL</sequence>
<dbReference type="PROSITE" id="PS50089">
    <property type="entry name" value="ZF_RING_2"/>
    <property type="match status" value="1"/>
</dbReference>
<feature type="region of interest" description="Disordered" evidence="2">
    <location>
        <begin position="526"/>
        <end position="571"/>
    </location>
</feature>
<proteinExistence type="predicted"/>
<dbReference type="AlphaFoldDB" id="A0AAQ3P2B3"/>
<evidence type="ECO:0000313" key="5">
    <source>
        <dbReference type="EMBL" id="WVZ20430.1"/>
    </source>
</evidence>
<dbReference type="InterPro" id="IPR013083">
    <property type="entry name" value="Znf_RING/FYVE/PHD"/>
</dbReference>
<dbReference type="CDD" id="cd16461">
    <property type="entry name" value="RING-H2_EL5-like"/>
    <property type="match status" value="1"/>
</dbReference>
<dbReference type="Proteomes" id="UP001374535">
    <property type="component" value="Chromosome 2"/>
</dbReference>
<dbReference type="GO" id="GO:0008270">
    <property type="term" value="F:zinc ion binding"/>
    <property type="evidence" value="ECO:0007669"/>
    <property type="project" value="UniProtKB-KW"/>
</dbReference>
<reference evidence="5 6" key="1">
    <citation type="journal article" date="2023" name="Life. Sci Alliance">
        <title>Evolutionary insights into 3D genome organization and epigenetic landscape of Vigna mungo.</title>
        <authorList>
            <person name="Junaid A."/>
            <person name="Singh B."/>
            <person name="Bhatia S."/>
        </authorList>
    </citation>
    <scope>NUCLEOTIDE SEQUENCE [LARGE SCALE GENOMIC DNA]</scope>
    <source>
        <strain evidence="5">Urdbean</strain>
    </source>
</reference>
<evidence type="ECO:0000256" key="3">
    <source>
        <dbReference type="SAM" id="Phobius"/>
    </source>
</evidence>
<dbReference type="PANTHER" id="PTHR36317:SF1">
    <property type="entry name" value="PROTEIN MULTIPLE CHLOROPLAST DIVISION SITE 1"/>
    <property type="match status" value="1"/>
</dbReference>
<dbReference type="Pfam" id="PF13639">
    <property type="entry name" value="zf-RING_2"/>
    <property type="match status" value="1"/>
</dbReference>
<evidence type="ECO:0000256" key="1">
    <source>
        <dbReference type="PROSITE-ProRule" id="PRU00175"/>
    </source>
</evidence>
<dbReference type="PANTHER" id="PTHR36317">
    <property type="entry name" value="PROTEIN MULTIPLE CHLOROPLAST DIVISION SITE 1"/>
    <property type="match status" value="1"/>
</dbReference>
<dbReference type="InterPro" id="IPR034572">
    <property type="entry name" value="MCD1"/>
</dbReference>
<gene>
    <name evidence="5" type="ORF">V8G54_007752</name>
</gene>